<evidence type="ECO:0000313" key="2">
    <source>
        <dbReference type="Proteomes" id="UP001303899"/>
    </source>
</evidence>
<dbReference type="EMBL" id="JAYGIL010000039">
    <property type="protein sequence ID" value="MEA5405587.1"/>
    <property type="molecule type" value="Genomic_DNA"/>
</dbReference>
<organism evidence="1 2">
    <name type="scientific">Arcicella gelida</name>
    <dbReference type="NCBI Taxonomy" id="2984195"/>
    <lineage>
        <taxon>Bacteria</taxon>
        <taxon>Pseudomonadati</taxon>
        <taxon>Bacteroidota</taxon>
        <taxon>Cytophagia</taxon>
        <taxon>Cytophagales</taxon>
        <taxon>Flectobacillaceae</taxon>
        <taxon>Arcicella</taxon>
    </lineage>
</organism>
<dbReference type="Proteomes" id="UP001303899">
    <property type="component" value="Unassembled WGS sequence"/>
</dbReference>
<name>A0ABU5SAV4_9BACT</name>
<protein>
    <submittedName>
        <fullName evidence="1">Uncharacterized protein</fullName>
    </submittedName>
</protein>
<dbReference type="RefSeq" id="WP_323698992.1">
    <property type="nucleotide sequence ID" value="NZ_JAYGIL010000039.1"/>
</dbReference>
<evidence type="ECO:0000313" key="1">
    <source>
        <dbReference type="EMBL" id="MEA5405587.1"/>
    </source>
</evidence>
<reference evidence="1 2" key="1">
    <citation type="submission" date="2023-12" db="EMBL/GenBank/DDBJ databases">
        <title>Novel species of the genus Arcicella isolated from rivers.</title>
        <authorList>
            <person name="Lu H."/>
        </authorList>
    </citation>
    <scope>NUCLEOTIDE SEQUENCE [LARGE SCALE GENOMIC DNA]</scope>
    <source>
        <strain evidence="1 2">DC2W</strain>
    </source>
</reference>
<comment type="caution">
    <text evidence="1">The sequence shown here is derived from an EMBL/GenBank/DDBJ whole genome shotgun (WGS) entry which is preliminary data.</text>
</comment>
<accession>A0ABU5SAV4</accession>
<keyword evidence="2" id="KW-1185">Reference proteome</keyword>
<proteinExistence type="predicted"/>
<sequence>MGAKTWELSVISSNRQKRLANAVRPDSNTHLKRLNPVRLYPMLVCFLRESLLDITDIILAMFCDYWQQMINKAKKSLDIY</sequence>
<gene>
    <name evidence="1" type="ORF">VB776_21785</name>
</gene>